<organism evidence="1">
    <name type="scientific">marine metagenome</name>
    <dbReference type="NCBI Taxonomy" id="408172"/>
    <lineage>
        <taxon>unclassified sequences</taxon>
        <taxon>metagenomes</taxon>
        <taxon>ecological metagenomes</taxon>
    </lineage>
</organism>
<dbReference type="AlphaFoldDB" id="A0A383F753"/>
<protein>
    <submittedName>
        <fullName evidence="1">Uncharacterized protein</fullName>
    </submittedName>
</protein>
<gene>
    <name evidence="1" type="ORF">METZ01_LOCUS517327</name>
</gene>
<dbReference type="EMBL" id="UINC01231786">
    <property type="protein sequence ID" value="SVE64473.1"/>
    <property type="molecule type" value="Genomic_DNA"/>
</dbReference>
<sequence>VLEDTSEEFITIMQSIKDLISSNAASASENLSGENVAVSPRGVLRL</sequence>
<feature type="non-terminal residue" evidence="1">
    <location>
        <position position="1"/>
    </location>
</feature>
<evidence type="ECO:0000313" key="1">
    <source>
        <dbReference type="EMBL" id="SVE64473.1"/>
    </source>
</evidence>
<reference evidence="1" key="1">
    <citation type="submission" date="2018-05" db="EMBL/GenBank/DDBJ databases">
        <authorList>
            <person name="Lanie J.A."/>
            <person name="Ng W.-L."/>
            <person name="Kazmierczak K.M."/>
            <person name="Andrzejewski T.M."/>
            <person name="Davidsen T.M."/>
            <person name="Wayne K.J."/>
            <person name="Tettelin H."/>
            <person name="Glass J.I."/>
            <person name="Rusch D."/>
            <person name="Podicherti R."/>
            <person name="Tsui H.-C.T."/>
            <person name="Winkler M.E."/>
        </authorList>
    </citation>
    <scope>NUCLEOTIDE SEQUENCE</scope>
</reference>
<accession>A0A383F753</accession>
<name>A0A383F753_9ZZZZ</name>
<proteinExistence type="predicted"/>